<dbReference type="OrthoDB" id="8370172at2"/>
<organism evidence="1 2">
    <name type="scientific">Rhizobium altiplani</name>
    <dbReference type="NCBI Taxonomy" id="1864509"/>
    <lineage>
        <taxon>Bacteria</taxon>
        <taxon>Pseudomonadati</taxon>
        <taxon>Pseudomonadota</taxon>
        <taxon>Alphaproteobacteria</taxon>
        <taxon>Hyphomicrobiales</taxon>
        <taxon>Rhizobiaceae</taxon>
        <taxon>Rhizobium/Agrobacterium group</taxon>
        <taxon>Rhizobium</taxon>
    </lineage>
</organism>
<evidence type="ECO:0000313" key="1">
    <source>
        <dbReference type="EMBL" id="KWV44847.1"/>
    </source>
</evidence>
<evidence type="ECO:0000313" key="2">
    <source>
        <dbReference type="Proteomes" id="UP000068164"/>
    </source>
</evidence>
<gene>
    <name evidence="1" type="ORF">AS026_01685</name>
</gene>
<dbReference type="RefSeq" id="WP_062373262.1">
    <property type="nucleotide sequence ID" value="NZ_LNCD01000120.1"/>
</dbReference>
<comment type="caution">
    <text evidence="1">The sequence shown here is derived from an EMBL/GenBank/DDBJ whole genome shotgun (WGS) entry which is preliminary data.</text>
</comment>
<dbReference type="AlphaFoldDB" id="A0A109J9K9"/>
<proteinExistence type="predicted"/>
<sequence>MAERYLYDYNSHRAVMYEVGDYLYALSGNKAEHWISGDYIFNTKTQAISFWILGNDVYGHLGRGELTRQPLYYFGD</sequence>
<dbReference type="Proteomes" id="UP000068164">
    <property type="component" value="Unassembled WGS sequence"/>
</dbReference>
<reference evidence="1 2" key="1">
    <citation type="submission" date="2015-11" db="EMBL/GenBank/DDBJ databases">
        <title>Draft Genome Sequence of the Strain BR 10423 (Rhizobium sp.) isolated from nodules of Mimosa pudica.</title>
        <authorList>
            <person name="Barauna A.C."/>
            <person name="Zilli J.E."/>
            <person name="Simoes-Araujo J.L."/>
            <person name="Reis V.M."/>
            <person name="James E.K."/>
            <person name="Reis F.B.Jr."/>
            <person name="Rouws L.F."/>
            <person name="Passos S.R."/>
            <person name="Gois S.R."/>
        </authorList>
    </citation>
    <scope>NUCLEOTIDE SEQUENCE [LARGE SCALE GENOMIC DNA]</scope>
    <source>
        <strain evidence="1 2">BR10423</strain>
    </source>
</reference>
<name>A0A109J9K9_9HYPH</name>
<accession>A0A109J9K9</accession>
<keyword evidence="2" id="KW-1185">Reference proteome</keyword>
<dbReference type="EMBL" id="LNCD01000120">
    <property type="protein sequence ID" value="KWV44847.1"/>
    <property type="molecule type" value="Genomic_DNA"/>
</dbReference>
<protein>
    <submittedName>
        <fullName evidence="1">Uncharacterized protein</fullName>
    </submittedName>
</protein>